<evidence type="ECO:0000313" key="1">
    <source>
        <dbReference type="EMBL" id="CBY82089.1"/>
    </source>
</evidence>
<dbReference type="EMBL" id="FQ670179">
    <property type="protein sequence ID" value="CBY82089.1"/>
    <property type="molecule type" value="Genomic_DNA"/>
</dbReference>
<evidence type="ECO:0000313" key="2">
    <source>
        <dbReference type="Proteomes" id="UP000007934"/>
    </source>
</evidence>
<sequence>MQTQQCLQATNGQSYFQLPLTFGFRTNIGKHNGFEIGVRIPLLPMLNHYATIINDGTIWIDKQQIGFRRNASVYFNYVYNL</sequence>
<keyword evidence="2" id="KW-1185">Reference proteome</keyword>
<gene>
    <name evidence="1" type="ordered locus">Hfelis_00040</name>
</gene>
<protein>
    <submittedName>
        <fullName evidence="1">Outer membrane protein</fullName>
    </submittedName>
</protein>
<dbReference type="InterPro" id="IPR002718">
    <property type="entry name" value="OMP_Helicobacter"/>
</dbReference>
<dbReference type="Proteomes" id="UP000007934">
    <property type="component" value="Chromosome"/>
</dbReference>
<name>E7ABW6_HELFC</name>
<dbReference type="Pfam" id="PF01856">
    <property type="entry name" value="HP_OMP"/>
    <property type="match status" value="1"/>
</dbReference>
<organism evidence="1 2">
    <name type="scientific">Helicobacter felis (strain ATCC 49179 / CCUG 28539 / NCTC 12436 / CS1)</name>
    <dbReference type="NCBI Taxonomy" id="936155"/>
    <lineage>
        <taxon>Bacteria</taxon>
        <taxon>Pseudomonadati</taxon>
        <taxon>Campylobacterota</taxon>
        <taxon>Epsilonproteobacteria</taxon>
        <taxon>Campylobacterales</taxon>
        <taxon>Helicobacteraceae</taxon>
        <taxon>Helicobacter</taxon>
    </lineage>
</organism>
<reference evidence="1 2" key="1">
    <citation type="journal article" date="2011" name="Genome Biol. Evol.">
        <title>Comparative whole genome sequence analysis of the carcinogenic bacterial model pathogen Helicobacter felis.</title>
        <authorList>
            <person name="Arnold I.C."/>
            <person name="Zigova Z."/>
            <person name="Holden M."/>
            <person name="Lawley T.D."/>
            <person name="Rad R."/>
            <person name="Dougan G."/>
            <person name="Falkow S."/>
            <person name="Bentley S.D."/>
            <person name="Muller A."/>
        </authorList>
    </citation>
    <scope>NUCLEOTIDE SEQUENCE [LARGE SCALE GENOMIC DNA]</scope>
    <source>
        <strain evidence="2">ATCC 49179 / CCUG 28539 / NCTC 12436 / CS1</strain>
    </source>
</reference>
<dbReference type="HOGENOM" id="CLU_166052_0_0_7"/>
<accession>E7ABW6</accession>
<dbReference type="eggNOG" id="COG3170">
    <property type="taxonomic scope" value="Bacteria"/>
</dbReference>
<dbReference type="KEGG" id="hfe:HFELIS_00040"/>
<dbReference type="AlphaFoldDB" id="E7ABW6"/>
<proteinExistence type="predicted"/>